<evidence type="ECO:0000313" key="2">
    <source>
        <dbReference type="EMBL" id="SEA93466.1"/>
    </source>
</evidence>
<evidence type="ECO:0000256" key="1">
    <source>
        <dbReference type="SAM" id="Phobius"/>
    </source>
</evidence>
<sequence length="39" mass="4571">MADENFKESFNLKQFLAFLVVFVVLLLQGPIVRWLQIFG</sequence>
<dbReference type="AlphaFoldDB" id="A0A1H4F805"/>
<evidence type="ECO:0000313" key="3">
    <source>
        <dbReference type="Proteomes" id="UP000198773"/>
    </source>
</evidence>
<keyword evidence="3" id="KW-1185">Reference proteome</keyword>
<dbReference type="EMBL" id="FNRM01000009">
    <property type="protein sequence ID" value="SEA93466.1"/>
    <property type="molecule type" value="Genomic_DNA"/>
</dbReference>
<name>A0A1H4F805_ALKAM</name>
<feature type="transmembrane region" description="Helical" evidence="1">
    <location>
        <begin position="15"/>
        <end position="35"/>
    </location>
</feature>
<keyword evidence="1" id="KW-0472">Membrane</keyword>
<protein>
    <submittedName>
        <fullName evidence="2">Uncharacterized protein</fullName>
    </submittedName>
</protein>
<keyword evidence="1" id="KW-1133">Transmembrane helix</keyword>
<accession>A0A1H4F805</accession>
<proteinExistence type="predicted"/>
<dbReference type="STRING" id="152573.SAMN04488051_10969"/>
<gene>
    <name evidence="2" type="ORF">SAMN04488051_10969</name>
</gene>
<keyword evidence="1" id="KW-0812">Transmembrane</keyword>
<reference evidence="2 3" key="1">
    <citation type="submission" date="2016-10" db="EMBL/GenBank/DDBJ databases">
        <authorList>
            <person name="de Groot N.N."/>
        </authorList>
    </citation>
    <scope>NUCLEOTIDE SEQUENCE [LARGE SCALE GENOMIC DNA]</scope>
    <source>
        <strain evidence="2 3">CGMCC 1.3430</strain>
    </source>
</reference>
<organism evidence="2 3">
    <name type="scientific">Alkalimonas amylolytica</name>
    <dbReference type="NCBI Taxonomy" id="152573"/>
    <lineage>
        <taxon>Bacteria</taxon>
        <taxon>Pseudomonadati</taxon>
        <taxon>Pseudomonadota</taxon>
        <taxon>Gammaproteobacteria</taxon>
        <taxon>Alkalimonas</taxon>
    </lineage>
</organism>
<dbReference type="Proteomes" id="UP000198773">
    <property type="component" value="Unassembled WGS sequence"/>
</dbReference>